<dbReference type="EMBL" id="JAQJAN010000011">
    <property type="protein sequence ID" value="KAJ5719315.1"/>
    <property type="molecule type" value="Genomic_DNA"/>
</dbReference>
<sequence length="161" mass="18482">MTLQLPIFPLEYLQTSPTKRFLSLRNSPGLLNPAYIDEIFQELRPIKPENLMGEWDGFILPTGHPFETELEELNWLGNTFDSTDDIAPLIVPVKGERVPFEEWGSASLCEVKYQGAVSATMIYDERPIMVHYKMVRSNIVAGVIESKLFGKDKRVYIYLKK</sequence>
<dbReference type="Gene3D" id="2.40.128.580">
    <property type="entry name" value="GXWXG domain"/>
    <property type="match status" value="1"/>
</dbReference>
<reference evidence="3" key="2">
    <citation type="submission" date="2023-01" db="EMBL/GenBank/DDBJ databases">
        <authorList>
            <person name="Petersen C."/>
        </authorList>
    </citation>
    <scope>NUCLEOTIDE SEQUENCE</scope>
    <source>
        <strain evidence="3">IBT 17514</strain>
    </source>
</reference>
<dbReference type="InterPro" id="IPR025951">
    <property type="entry name" value="GXWXG_dom"/>
</dbReference>
<gene>
    <name evidence="3" type="ORF">N7493_007770</name>
</gene>
<dbReference type="Pfam" id="PF14231">
    <property type="entry name" value="GXWXG"/>
    <property type="match status" value="1"/>
</dbReference>
<accession>A0AAD6HID8</accession>
<evidence type="ECO:0000259" key="2">
    <source>
        <dbReference type="Pfam" id="PF14232"/>
    </source>
</evidence>
<dbReference type="Proteomes" id="UP001215712">
    <property type="component" value="Unassembled WGS sequence"/>
</dbReference>
<dbReference type="InterPro" id="IPR025568">
    <property type="entry name" value="DUF4334"/>
</dbReference>
<feature type="domain" description="DUF4334" evidence="2">
    <location>
        <begin position="104"/>
        <end position="160"/>
    </location>
</feature>
<organism evidence="3 4">
    <name type="scientific">Penicillium malachiteum</name>
    <dbReference type="NCBI Taxonomy" id="1324776"/>
    <lineage>
        <taxon>Eukaryota</taxon>
        <taxon>Fungi</taxon>
        <taxon>Dikarya</taxon>
        <taxon>Ascomycota</taxon>
        <taxon>Pezizomycotina</taxon>
        <taxon>Eurotiomycetes</taxon>
        <taxon>Eurotiomycetidae</taxon>
        <taxon>Eurotiales</taxon>
        <taxon>Aspergillaceae</taxon>
        <taxon>Penicillium</taxon>
    </lineage>
</organism>
<evidence type="ECO:0000313" key="3">
    <source>
        <dbReference type="EMBL" id="KAJ5719315.1"/>
    </source>
</evidence>
<feature type="domain" description="GXWXG" evidence="1">
    <location>
        <begin position="38"/>
        <end position="91"/>
    </location>
</feature>
<protein>
    <recommendedName>
        <fullName evidence="5">GXWXG domain-containing protein</fullName>
    </recommendedName>
</protein>
<keyword evidence="4" id="KW-1185">Reference proteome</keyword>
<comment type="caution">
    <text evidence="3">The sequence shown here is derived from an EMBL/GenBank/DDBJ whole genome shotgun (WGS) entry which is preliminary data.</text>
</comment>
<reference evidence="3" key="1">
    <citation type="journal article" date="2023" name="IMA Fungus">
        <title>Comparative genomic study of the Penicillium genus elucidates a diverse pangenome and 15 lateral gene transfer events.</title>
        <authorList>
            <person name="Petersen C."/>
            <person name="Sorensen T."/>
            <person name="Nielsen M.R."/>
            <person name="Sondergaard T.E."/>
            <person name="Sorensen J.L."/>
            <person name="Fitzpatrick D.A."/>
            <person name="Frisvad J.C."/>
            <person name="Nielsen K.L."/>
        </authorList>
    </citation>
    <scope>NUCLEOTIDE SEQUENCE</scope>
    <source>
        <strain evidence="3">IBT 17514</strain>
    </source>
</reference>
<evidence type="ECO:0008006" key="5">
    <source>
        <dbReference type="Google" id="ProtNLM"/>
    </source>
</evidence>
<evidence type="ECO:0000259" key="1">
    <source>
        <dbReference type="Pfam" id="PF14231"/>
    </source>
</evidence>
<dbReference type="AlphaFoldDB" id="A0AAD6HID8"/>
<dbReference type="Pfam" id="PF14232">
    <property type="entry name" value="DUF4334"/>
    <property type="match status" value="1"/>
</dbReference>
<proteinExistence type="predicted"/>
<evidence type="ECO:0000313" key="4">
    <source>
        <dbReference type="Proteomes" id="UP001215712"/>
    </source>
</evidence>
<name>A0AAD6HID8_9EURO</name>